<proteinExistence type="predicted"/>
<keyword evidence="2" id="KW-1185">Reference proteome</keyword>
<protein>
    <submittedName>
        <fullName evidence="1">Uncharacterized protein</fullName>
    </submittedName>
</protein>
<accession>A0ACB9CRK3</accession>
<dbReference type="EMBL" id="CM042013">
    <property type="protein sequence ID" value="KAI3736949.1"/>
    <property type="molecule type" value="Genomic_DNA"/>
</dbReference>
<gene>
    <name evidence="1" type="ORF">L2E82_26939</name>
</gene>
<evidence type="ECO:0000313" key="2">
    <source>
        <dbReference type="Proteomes" id="UP001055811"/>
    </source>
</evidence>
<dbReference type="Proteomes" id="UP001055811">
    <property type="component" value="Linkage Group LG05"/>
</dbReference>
<sequence length="193" mass="21751">MLLQKRSIVTCGIYYVVIQLQESVAITAIEAICFIFLMSPATLLLRMQGTQLRFRDNEFKRANCGGHGFPRGRRRLLIIFPFTLLHLHAHSPLLSPAGKILLSIFDFALTSHSYCKKFTSIVNVYAEILELNNTNFSNCFLALKLPHIICSCLDDTPWDVVYADGSICLDILQNQWSPIYDVAAILISIQVKG</sequence>
<reference evidence="1 2" key="2">
    <citation type="journal article" date="2022" name="Mol. Ecol. Resour.">
        <title>The genomes of chicory, endive, great burdock and yacon provide insights into Asteraceae paleo-polyploidization history and plant inulin production.</title>
        <authorList>
            <person name="Fan W."/>
            <person name="Wang S."/>
            <person name="Wang H."/>
            <person name="Wang A."/>
            <person name="Jiang F."/>
            <person name="Liu H."/>
            <person name="Zhao H."/>
            <person name="Xu D."/>
            <person name="Zhang Y."/>
        </authorList>
    </citation>
    <scope>NUCLEOTIDE SEQUENCE [LARGE SCALE GENOMIC DNA]</scope>
    <source>
        <strain evidence="2">cv. Punajuju</strain>
        <tissue evidence="1">Leaves</tissue>
    </source>
</reference>
<name>A0ACB9CRK3_CICIN</name>
<evidence type="ECO:0000313" key="1">
    <source>
        <dbReference type="EMBL" id="KAI3736949.1"/>
    </source>
</evidence>
<organism evidence="1 2">
    <name type="scientific">Cichorium intybus</name>
    <name type="common">Chicory</name>
    <dbReference type="NCBI Taxonomy" id="13427"/>
    <lineage>
        <taxon>Eukaryota</taxon>
        <taxon>Viridiplantae</taxon>
        <taxon>Streptophyta</taxon>
        <taxon>Embryophyta</taxon>
        <taxon>Tracheophyta</taxon>
        <taxon>Spermatophyta</taxon>
        <taxon>Magnoliopsida</taxon>
        <taxon>eudicotyledons</taxon>
        <taxon>Gunneridae</taxon>
        <taxon>Pentapetalae</taxon>
        <taxon>asterids</taxon>
        <taxon>campanulids</taxon>
        <taxon>Asterales</taxon>
        <taxon>Asteraceae</taxon>
        <taxon>Cichorioideae</taxon>
        <taxon>Cichorieae</taxon>
        <taxon>Cichoriinae</taxon>
        <taxon>Cichorium</taxon>
    </lineage>
</organism>
<reference evidence="2" key="1">
    <citation type="journal article" date="2022" name="Mol. Ecol. Resour.">
        <title>The genomes of chicory, endive, great burdock and yacon provide insights into Asteraceae palaeo-polyploidization history and plant inulin production.</title>
        <authorList>
            <person name="Fan W."/>
            <person name="Wang S."/>
            <person name="Wang H."/>
            <person name="Wang A."/>
            <person name="Jiang F."/>
            <person name="Liu H."/>
            <person name="Zhao H."/>
            <person name="Xu D."/>
            <person name="Zhang Y."/>
        </authorList>
    </citation>
    <scope>NUCLEOTIDE SEQUENCE [LARGE SCALE GENOMIC DNA]</scope>
    <source>
        <strain evidence="2">cv. Punajuju</strain>
    </source>
</reference>
<comment type="caution">
    <text evidence="1">The sequence shown here is derived from an EMBL/GenBank/DDBJ whole genome shotgun (WGS) entry which is preliminary data.</text>
</comment>